<name>D4M313_9FIRM</name>
<dbReference type="AlphaFoldDB" id="D4M313"/>
<sequence length="36" mass="4005">MPGRKIEGGKKKSTKCLGPDNIKLEKVLRNSYEGND</sequence>
<protein>
    <submittedName>
        <fullName evidence="1">Uncharacterized protein</fullName>
    </submittedName>
</protein>
<gene>
    <name evidence="1" type="ORF">RTO_09270</name>
</gene>
<evidence type="ECO:0000313" key="1">
    <source>
        <dbReference type="EMBL" id="CBL25625.1"/>
    </source>
</evidence>
<dbReference type="Proteomes" id="UP000008956">
    <property type="component" value="Chromosome"/>
</dbReference>
<accession>D4M313</accession>
<dbReference type="HOGENOM" id="CLU_3358274_0_0_9"/>
<dbReference type="EMBL" id="FP929055">
    <property type="protein sequence ID" value="CBL25625.1"/>
    <property type="molecule type" value="Genomic_DNA"/>
</dbReference>
<organism evidence="1 2">
    <name type="scientific">[Ruminococcus] torques L2-14</name>
    <dbReference type="NCBI Taxonomy" id="657313"/>
    <lineage>
        <taxon>Bacteria</taxon>
        <taxon>Bacillati</taxon>
        <taxon>Bacillota</taxon>
        <taxon>Clostridia</taxon>
        <taxon>Lachnospirales</taxon>
        <taxon>Lachnospiraceae</taxon>
        <taxon>Mediterraneibacter</taxon>
    </lineage>
</organism>
<reference evidence="1 2" key="2">
    <citation type="submission" date="2010-03" db="EMBL/GenBank/DDBJ databases">
        <authorList>
            <person name="Pajon A."/>
        </authorList>
    </citation>
    <scope>NUCLEOTIDE SEQUENCE [LARGE SCALE GENOMIC DNA]</scope>
    <source>
        <strain evidence="1 2">L2-14</strain>
    </source>
</reference>
<proteinExistence type="predicted"/>
<evidence type="ECO:0000313" key="2">
    <source>
        <dbReference type="Proteomes" id="UP000008956"/>
    </source>
</evidence>
<dbReference type="KEGG" id="rto:RTO_09270"/>
<reference evidence="1 2" key="1">
    <citation type="submission" date="2010-03" db="EMBL/GenBank/DDBJ databases">
        <title>The genome sequence of Ruminococcus torques L2-14.</title>
        <authorList>
            <consortium name="metaHIT consortium -- http://www.metahit.eu/"/>
            <person name="Pajon A."/>
            <person name="Turner K."/>
            <person name="Parkhill J."/>
            <person name="Duncan S."/>
            <person name="Flint H."/>
        </authorList>
    </citation>
    <scope>NUCLEOTIDE SEQUENCE [LARGE SCALE GENOMIC DNA]</scope>
    <source>
        <strain evidence="1 2">L2-14</strain>
    </source>
</reference>